<accession>A0A081CSX9</accession>
<dbReference type="InterPro" id="IPR050266">
    <property type="entry name" value="AB_hydrolase_sf"/>
</dbReference>
<dbReference type="PRINTS" id="PR00111">
    <property type="entry name" value="ABHYDROLASE"/>
</dbReference>
<dbReference type="InterPro" id="IPR026968">
    <property type="entry name" value="PcaD/CatD"/>
</dbReference>
<evidence type="ECO:0000259" key="2">
    <source>
        <dbReference type="Pfam" id="PF00561"/>
    </source>
</evidence>
<dbReference type="eggNOG" id="COG2267">
    <property type="taxonomic scope" value="Bacteria"/>
</dbReference>
<dbReference type="Pfam" id="PF00561">
    <property type="entry name" value="Abhydrolase_1"/>
    <property type="match status" value="1"/>
</dbReference>
<dbReference type="ESTHER" id="9rhiz-a0a081csx9">
    <property type="family name" value="Carboxymethylbutenolide_lactonase"/>
</dbReference>
<evidence type="ECO:0000313" key="3">
    <source>
        <dbReference type="EMBL" id="GAK69775.1"/>
    </source>
</evidence>
<dbReference type="InterPro" id="IPR000073">
    <property type="entry name" value="AB_hydrolase_1"/>
</dbReference>
<dbReference type="GO" id="GO:0042952">
    <property type="term" value="P:beta-ketoadipate pathway"/>
    <property type="evidence" value="ECO:0007669"/>
    <property type="project" value="InterPro"/>
</dbReference>
<feature type="domain" description="AB hydrolase-1" evidence="2">
    <location>
        <begin position="23"/>
        <end position="248"/>
    </location>
</feature>
<dbReference type="PANTHER" id="PTHR43798:SF31">
    <property type="entry name" value="AB HYDROLASE SUPERFAMILY PROTEIN YCLE"/>
    <property type="match status" value="1"/>
</dbReference>
<name>A0A081CSX9_9HYPH</name>
<organism evidence="3 4">
    <name type="scientific">Agrobacterium rubi TR3 = NBRC 13261</name>
    <dbReference type="NCBI Taxonomy" id="1368415"/>
    <lineage>
        <taxon>Bacteria</taxon>
        <taxon>Pseudomonadati</taxon>
        <taxon>Pseudomonadota</taxon>
        <taxon>Alphaproteobacteria</taxon>
        <taxon>Hyphomicrobiales</taxon>
        <taxon>Rhizobiaceae</taxon>
        <taxon>Rhizobium/Agrobacterium group</taxon>
        <taxon>Agrobacterium</taxon>
    </lineage>
</organism>
<gene>
    <name evidence="3" type="primary">pcaD</name>
    <name evidence="3" type="ORF">RRU01S_07_03000</name>
</gene>
<dbReference type="NCBIfam" id="TIGR02427">
    <property type="entry name" value="protocat_pcaD"/>
    <property type="match status" value="1"/>
</dbReference>
<dbReference type="Proteomes" id="UP000028701">
    <property type="component" value="Unassembled WGS sequence"/>
</dbReference>
<comment type="caution">
    <text evidence="3">The sequence shown here is derived from an EMBL/GenBank/DDBJ whole genome shotgun (WGS) entry which is preliminary data.</text>
</comment>
<protein>
    <submittedName>
        <fullName evidence="3">3-oxoadipate enol-lactonase</fullName>
    </submittedName>
</protein>
<dbReference type="GO" id="GO:0047570">
    <property type="term" value="F:3-oxoadipate enol-lactonase activity"/>
    <property type="evidence" value="ECO:0007669"/>
    <property type="project" value="InterPro"/>
</dbReference>
<keyword evidence="1" id="KW-0378">Hydrolase</keyword>
<dbReference type="OrthoDB" id="9793083at2"/>
<dbReference type="EMBL" id="BBJU01000007">
    <property type="protein sequence ID" value="GAK69775.1"/>
    <property type="molecule type" value="Genomic_DNA"/>
</dbReference>
<proteinExistence type="predicted"/>
<dbReference type="InterPro" id="IPR029058">
    <property type="entry name" value="AB_hydrolase_fold"/>
</dbReference>
<evidence type="ECO:0000256" key="1">
    <source>
        <dbReference type="ARBA" id="ARBA00022801"/>
    </source>
</evidence>
<dbReference type="Gene3D" id="3.40.50.1820">
    <property type="entry name" value="alpha/beta hydrolase"/>
    <property type="match status" value="1"/>
</dbReference>
<dbReference type="GO" id="GO:0016020">
    <property type="term" value="C:membrane"/>
    <property type="evidence" value="ECO:0007669"/>
    <property type="project" value="TreeGrafter"/>
</dbReference>
<dbReference type="PANTHER" id="PTHR43798">
    <property type="entry name" value="MONOACYLGLYCEROL LIPASE"/>
    <property type="match status" value="1"/>
</dbReference>
<dbReference type="RefSeq" id="WP_045229325.1">
    <property type="nucleotide sequence ID" value="NZ_BBJU01000007.1"/>
</dbReference>
<dbReference type="AlphaFoldDB" id="A0A081CSX9"/>
<dbReference type="SUPFAM" id="SSF53474">
    <property type="entry name" value="alpha/beta-Hydrolases"/>
    <property type="match status" value="1"/>
</dbReference>
<evidence type="ECO:0000313" key="4">
    <source>
        <dbReference type="Proteomes" id="UP000028701"/>
    </source>
</evidence>
<sequence>MQFMLSGARTIHYSAIALGAAKPVIVFINSLGTDFRIWNDVMAELGDGYAYVLHDKRGNGLSDVGVTPYSIDDHVDDLEALLDHLAVKHAFIWGLSVGGLIAQRLYARRPDLVSALVLSNTAHKIGTAEMWNDRIGLIERDGIAPLVDGVMERWFTPAFRSHENATYLGARNMLIQQNKAGYAATCAAIRDADYTEQAPKIAVPTLCIAGDGDGSTPPDLVRTLSSLIPSSRMAIIDHCGHIPCLEQPRAYAAVVDHFLKSLPEL</sequence>
<reference evidence="3 4" key="1">
    <citation type="submission" date="2014-08" db="EMBL/GenBank/DDBJ databases">
        <title>Whole genome shotgun sequence of Rhizobium rubi NBRC 13261.</title>
        <authorList>
            <person name="Katano-Makiyama Y."/>
            <person name="Hosoyama A."/>
            <person name="Hashimoto M."/>
            <person name="Hosoyama Y."/>
            <person name="Noguchi M."/>
            <person name="Tsuchikane K."/>
            <person name="Uohara A."/>
            <person name="Ohji S."/>
            <person name="Ichikawa N."/>
            <person name="Kimura A."/>
            <person name="Yamazoe A."/>
            <person name="Fujita N."/>
        </authorList>
    </citation>
    <scope>NUCLEOTIDE SEQUENCE [LARGE SCALE GENOMIC DNA]</scope>
    <source>
        <strain evidence="3 4">NBRC 13261</strain>
    </source>
</reference>